<dbReference type="Gene3D" id="1.10.630.10">
    <property type="entry name" value="Cytochrome P450"/>
    <property type="match status" value="1"/>
</dbReference>
<keyword evidence="6 8" id="KW-0503">Monooxygenase</keyword>
<evidence type="ECO:0000313" key="9">
    <source>
        <dbReference type="EMBL" id="KAK7691609.1"/>
    </source>
</evidence>
<evidence type="ECO:0000256" key="7">
    <source>
        <dbReference type="PIRSR" id="PIRSR602401-1"/>
    </source>
</evidence>
<feature type="binding site" description="axial binding residue" evidence="7">
    <location>
        <position position="73"/>
    </location>
    <ligand>
        <name>heme</name>
        <dbReference type="ChEBI" id="CHEBI:30413"/>
    </ligand>
    <ligandPart>
        <name>Fe</name>
        <dbReference type="ChEBI" id="CHEBI:18248"/>
    </ligandPart>
</feature>
<dbReference type="SUPFAM" id="SSF48264">
    <property type="entry name" value="Cytochrome P450"/>
    <property type="match status" value="1"/>
</dbReference>
<evidence type="ECO:0008006" key="11">
    <source>
        <dbReference type="Google" id="ProtNLM"/>
    </source>
</evidence>
<dbReference type="InterPro" id="IPR017972">
    <property type="entry name" value="Cyt_P450_CS"/>
</dbReference>
<keyword evidence="10" id="KW-1185">Reference proteome</keyword>
<protein>
    <recommendedName>
        <fullName evidence="11">Cytochrome P450</fullName>
    </recommendedName>
</protein>
<sequence>MLSRDILEDISLEVEYPCQEKISTPKGSQIVVDMIGVHHDPHVFPDPESFKPSRWSGVSEQNLTMFGIGPRSCIGRKFTQVEALTFLAPFLRDCR</sequence>
<keyword evidence="5 7" id="KW-0408">Iron</keyword>
<name>A0AAW0GKD1_9APHY</name>
<evidence type="ECO:0000256" key="5">
    <source>
        <dbReference type="ARBA" id="ARBA00023004"/>
    </source>
</evidence>
<evidence type="ECO:0000256" key="4">
    <source>
        <dbReference type="ARBA" id="ARBA00023002"/>
    </source>
</evidence>
<evidence type="ECO:0000313" key="10">
    <source>
        <dbReference type="Proteomes" id="UP001385951"/>
    </source>
</evidence>
<dbReference type="GO" id="GO:0016705">
    <property type="term" value="F:oxidoreductase activity, acting on paired donors, with incorporation or reduction of molecular oxygen"/>
    <property type="evidence" value="ECO:0007669"/>
    <property type="project" value="InterPro"/>
</dbReference>
<dbReference type="GO" id="GO:0005506">
    <property type="term" value="F:iron ion binding"/>
    <property type="evidence" value="ECO:0007669"/>
    <property type="project" value="InterPro"/>
</dbReference>
<dbReference type="Proteomes" id="UP001385951">
    <property type="component" value="Unassembled WGS sequence"/>
</dbReference>
<gene>
    <name evidence="9" type="ORF">QCA50_005008</name>
</gene>
<dbReference type="PANTHER" id="PTHR24291">
    <property type="entry name" value="CYTOCHROME P450 FAMILY 4"/>
    <property type="match status" value="1"/>
</dbReference>
<accession>A0AAW0GKD1</accession>
<dbReference type="PROSITE" id="PS00086">
    <property type="entry name" value="CYTOCHROME_P450"/>
    <property type="match status" value="1"/>
</dbReference>
<evidence type="ECO:0000256" key="6">
    <source>
        <dbReference type="ARBA" id="ARBA00023033"/>
    </source>
</evidence>
<evidence type="ECO:0000256" key="8">
    <source>
        <dbReference type="RuleBase" id="RU000461"/>
    </source>
</evidence>
<evidence type="ECO:0000256" key="3">
    <source>
        <dbReference type="ARBA" id="ARBA00022723"/>
    </source>
</evidence>
<evidence type="ECO:0000256" key="2">
    <source>
        <dbReference type="ARBA" id="ARBA00022617"/>
    </source>
</evidence>
<dbReference type="AlphaFoldDB" id="A0AAW0GKD1"/>
<dbReference type="PANTHER" id="PTHR24291:SF50">
    <property type="entry name" value="BIFUNCTIONAL ALBAFLAVENONE MONOOXYGENASE_TERPENE SYNTHASE"/>
    <property type="match status" value="1"/>
</dbReference>
<dbReference type="InterPro" id="IPR036396">
    <property type="entry name" value="Cyt_P450_sf"/>
</dbReference>
<comment type="caution">
    <text evidence="9">The sequence shown here is derived from an EMBL/GenBank/DDBJ whole genome shotgun (WGS) entry which is preliminary data.</text>
</comment>
<dbReference type="EMBL" id="JASBNA010000005">
    <property type="protein sequence ID" value="KAK7691609.1"/>
    <property type="molecule type" value="Genomic_DNA"/>
</dbReference>
<dbReference type="InterPro" id="IPR002401">
    <property type="entry name" value="Cyt_P450_E_grp-I"/>
</dbReference>
<keyword evidence="3 7" id="KW-0479">Metal-binding</keyword>
<keyword evidence="4 8" id="KW-0560">Oxidoreductase</keyword>
<dbReference type="GO" id="GO:0004497">
    <property type="term" value="F:monooxygenase activity"/>
    <property type="evidence" value="ECO:0007669"/>
    <property type="project" value="UniProtKB-KW"/>
</dbReference>
<evidence type="ECO:0000256" key="1">
    <source>
        <dbReference type="ARBA" id="ARBA00010617"/>
    </source>
</evidence>
<comment type="similarity">
    <text evidence="1 8">Belongs to the cytochrome P450 family.</text>
</comment>
<reference evidence="9 10" key="1">
    <citation type="submission" date="2022-09" db="EMBL/GenBank/DDBJ databases">
        <authorList>
            <person name="Palmer J.M."/>
        </authorList>
    </citation>
    <scope>NUCLEOTIDE SEQUENCE [LARGE SCALE GENOMIC DNA]</scope>
    <source>
        <strain evidence="9 10">DSM 7382</strain>
    </source>
</reference>
<dbReference type="InterPro" id="IPR001128">
    <property type="entry name" value="Cyt_P450"/>
</dbReference>
<dbReference type="GO" id="GO:0020037">
    <property type="term" value="F:heme binding"/>
    <property type="evidence" value="ECO:0007669"/>
    <property type="project" value="InterPro"/>
</dbReference>
<dbReference type="PRINTS" id="PR00463">
    <property type="entry name" value="EP450I"/>
</dbReference>
<keyword evidence="2 7" id="KW-0349">Heme</keyword>
<organism evidence="9 10">
    <name type="scientific">Cerrena zonata</name>
    <dbReference type="NCBI Taxonomy" id="2478898"/>
    <lineage>
        <taxon>Eukaryota</taxon>
        <taxon>Fungi</taxon>
        <taxon>Dikarya</taxon>
        <taxon>Basidiomycota</taxon>
        <taxon>Agaricomycotina</taxon>
        <taxon>Agaricomycetes</taxon>
        <taxon>Polyporales</taxon>
        <taxon>Cerrenaceae</taxon>
        <taxon>Cerrena</taxon>
    </lineage>
</organism>
<proteinExistence type="inferred from homology"/>
<dbReference type="Pfam" id="PF00067">
    <property type="entry name" value="p450"/>
    <property type="match status" value="1"/>
</dbReference>
<comment type="cofactor">
    <cofactor evidence="7">
        <name>heme</name>
        <dbReference type="ChEBI" id="CHEBI:30413"/>
    </cofactor>
</comment>
<dbReference type="InterPro" id="IPR050196">
    <property type="entry name" value="Cytochrome_P450_Monoox"/>
</dbReference>